<dbReference type="GO" id="GO:0015031">
    <property type="term" value="P:protein transport"/>
    <property type="evidence" value="ECO:0007669"/>
    <property type="project" value="UniProtKB-KW"/>
</dbReference>
<dbReference type="SMART" id="SM00467">
    <property type="entry name" value="GS"/>
    <property type="match status" value="1"/>
</dbReference>
<evidence type="ECO:0000256" key="37">
    <source>
        <dbReference type="ARBA" id="ARBA00040150"/>
    </source>
</evidence>
<evidence type="ECO:0000256" key="4">
    <source>
        <dbReference type="ARBA" id="ARBA00004251"/>
    </source>
</evidence>
<dbReference type="InterPro" id="IPR000719">
    <property type="entry name" value="Prot_kinase_dom"/>
</dbReference>
<evidence type="ECO:0000256" key="16">
    <source>
        <dbReference type="ARBA" id="ARBA00022604"/>
    </source>
</evidence>
<dbReference type="InterPro" id="IPR016482">
    <property type="entry name" value="SecG/Sec61-beta/Sbh"/>
</dbReference>
<evidence type="ECO:0000256" key="39">
    <source>
        <dbReference type="ARBA" id="ARBA00047681"/>
    </source>
</evidence>
<keyword evidence="33" id="KW-1015">Disulfide bond</keyword>
<comment type="cofactor">
    <cofactor evidence="1">
        <name>Mn(2+)</name>
        <dbReference type="ChEBI" id="CHEBI:29035"/>
    </cofactor>
</comment>
<dbReference type="GO" id="GO:0007507">
    <property type="term" value="P:heart development"/>
    <property type="evidence" value="ECO:0007669"/>
    <property type="project" value="TreeGrafter"/>
</dbReference>
<dbReference type="STRING" id="885580.ENSFDAP00000013444"/>
<dbReference type="GO" id="GO:0005025">
    <property type="term" value="F:transforming growth factor beta receptor activity, type I"/>
    <property type="evidence" value="ECO:0007669"/>
    <property type="project" value="TreeGrafter"/>
</dbReference>
<keyword evidence="24" id="KW-0221">Differentiation</keyword>
<dbReference type="InterPro" id="IPR000472">
    <property type="entry name" value="Activin_recp"/>
</dbReference>
<comment type="catalytic activity">
    <reaction evidence="40">
        <text>L-threonyl-[receptor-protein] + ATP = O-phospho-L-threonyl-[receptor-protein] + ADP + H(+)</text>
        <dbReference type="Rhea" id="RHEA:44880"/>
        <dbReference type="Rhea" id="RHEA-COMP:11024"/>
        <dbReference type="Rhea" id="RHEA-COMP:11025"/>
        <dbReference type="ChEBI" id="CHEBI:15378"/>
        <dbReference type="ChEBI" id="CHEBI:30013"/>
        <dbReference type="ChEBI" id="CHEBI:30616"/>
        <dbReference type="ChEBI" id="CHEBI:61977"/>
        <dbReference type="ChEBI" id="CHEBI:456216"/>
        <dbReference type="EC" id="2.7.11.30"/>
    </reaction>
</comment>
<dbReference type="GO" id="GO:0005524">
    <property type="term" value="F:ATP binding"/>
    <property type="evidence" value="ECO:0007669"/>
    <property type="project" value="UniProtKB-UniRule"/>
</dbReference>
<dbReference type="InterPro" id="IPR045860">
    <property type="entry name" value="Snake_toxin-like_sf"/>
</dbReference>
<dbReference type="Gene3D" id="2.10.60.10">
    <property type="entry name" value="CD59"/>
    <property type="match status" value="1"/>
</dbReference>
<evidence type="ECO:0000313" key="46">
    <source>
        <dbReference type="EMBL" id="KFO19077.1"/>
    </source>
</evidence>
<evidence type="ECO:0000256" key="3">
    <source>
        <dbReference type="ARBA" id="ARBA00004241"/>
    </source>
</evidence>
<dbReference type="CDD" id="cd14143">
    <property type="entry name" value="STKc_TGFbR1_ACVR1b_ACVR1c"/>
    <property type="match status" value="1"/>
</dbReference>
<dbReference type="FunFam" id="3.30.200.20:FF:000023">
    <property type="entry name" value="Receptor protein serine/threonine kinase"/>
    <property type="match status" value="1"/>
</dbReference>
<evidence type="ECO:0000256" key="43">
    <source>
        <dbReference type="SAM" id="Phobius"/>
    </source>
</evidence>
<keyword evidence="11" id="KW-0813">Transport</keyword>
<comment type="subcellular location">
    <subcellularLocation>
        <location evidence="6">Cell junction</location>
        <location evidence="6">Tight junction</location>
    </subcellularLocation>
    <subcellularLocation>
        <location evidence="4">Cell membrane</location>
        <topology evidence="4">Single-pass type I membrane protein</topology>
    </subcellularLocation>
    <subcellularLocation>
        <location evidence="3">Cell surface</location>
    </subcellularLocation>
    <subcellularLocation>
        <location evidence="5">Membrane raft</location>
    </subcellularLocation>
</comment>
<comment type="similarity">
    <text evidence="7">Belongs to the SEC61-beta family.</text>
</comment>
<dbReference type="InterPro" id="IPR008271">
    <property type="entry name" value="Ser/Thr_kinase_AS"/>
</dbReference>
<dbReference type="EC" id="2.7.11.30" evidence="9"/>
<evidence type="ECO:0000256" key="11">
    <source>
        <dbReference type="ARBA" id="ARBA00022448"/>
    </source>
</evidence>
<keyword evidence="35" id="KW-0325">Glycoprotein</keyword>
<keyword evidence="16" id="KW-0341">Growth regulation</keyword>
<dbReference type="PANTHER" id="PTHR23255">
    <property type="entry name" value="TRANSFORMING GROWTH FACTOR-BETA RECEPTOR TYPE I AND II"/>
    <property type="match status" value="1"/>
</dbReference>
<keyword evidence="47" id="KW-1185">Reference proteome</keyword>
<dbReference type="Gene3D" id="3.30.200.20">
    <property type="entry name" value="Phosphorylase Kinase, domain 1"/>
    <property type="match status" value="1"/>
</dbReference>
<dbReference type="InterPro" id="IPR011009">
    <property type="entry name" value="Kinase-like_dom_sf"/>
</dbReference>
<evidence type="ECO:0000256" key="24">
    <source>
        <dbReference type="ARBA" id="ARBA00022782"/>
    </source>
</evidence>
<keyword evidence="34 46" id="KW-0675">Receptor</keyword>
<dbReference type="PANTHER" id="PTHR23255:SF61">
    <property type="entry name" value="TGF-BETA RECEPTOR TYPE-1"/>
    <property type="match status" value="1"/>
</dbReference>
<protein>
    <recommendedName>
        <fullName evidence="37">TGF-beta receptor type-1</fullName>
        <ecNumber evidence="9">2.7.11.30</ecNumber>
    </recommendedName>
    <alternativeName>
        <fullName evidence="38">Transforming growth factor-beta receptor type I</fullName>
    </alternativeName>
</protein>
<dbReference type="Pfam" id="PF00069">
    <property type="entry name" value="Pkinase"/>
    <property type="match status" value="1"/>
</dbReference>
<dbReference type="GO" id="GO:0007179">
    <property type="term" value="P:transforming growth factor beta receptor signaling pathway"/>
    <property type="evidence" value="ECO:0007669"/>
    <property type="project" value="TreeGrafter"/>
</dbReference>
<evidence type="ECO:0000256" key="38">
    <source>
        <dbReference type="ARBA" id="ARBA00043075"/>
    </source>
</evidence>
<dbReference type="FunFam" id="1.10.510.10:FF:000045">
    <property type="entry name" value="Receptor protein serine/threonine kinase"/>
    <property type="match status" value="1"/>
</dbReference>
<evidence type="ECO:0000256" key="1">
    <source>
        <dbReference type="ARBA" id="ARBA00001936"/>
    </source>
</evidence>
<dbReference type="GO" id="GO:0006915">
    <property type="term" value="P:apoptotic process"/>
    <property type="evidence" value="ECO:0007669"/>
    <property type="project" value="UniProtKB-KW"/>
</dbReference>
<dbReference type="InterPro" id="IPR003605">
    <property type="entry name" value="GS_dom"/>
</dbReference>
<evidence type="ECO:0000256" key="32">
    <source>
        <dbReference type="ARBA" id="ARBA00023136"/>
    </source>
</evidence>
<feature type="domain" description="Protein kinase" evidence="44">
    <location>
        <begin position="136"/>
        <end position="442"/>
    </location>
</feature>
<keyword evidence="17" id="KW-0808">Transferase</keyword>
<evidence type="ECO:0000256" key="41">
    <source>
        <dbReference type="PROSITE-ProRule" id="PRU10141"/>
    </source>
</evidence>
<dbReference type="PROSITE" id="PS00108">
    <property type="entry name" value="PROTEIN_KINASE_ST"/>
    <property type="match status" value="1"/>
</dbReference>
<evidence type="ECO:0000256" key="42">
    <source>
        <dbReference type="SAM" id="MobiDB-lite"/>
    </source>
</evidence>
<dbReference type="Gene3D" id="1.10.510.10">
    <property type="entry name" value="Transferase(Phosphotransferase) domain 1"/>
    <property type="match status" value="1"/>
</dbReference>
<dbReference type="GO" id="GO:0030154">
    <property type="term" value="P:cell differentiation"/>
    <property type="evidence" value="ECO:0007669"/>
    <property type="project" value="UniProtKB-KW"/>
</dbReference>
<keyword evidence="28" id="KW-0653">Protein transport</keyword>
<dbReference type="SUPFAM" id="SSF56112">
    <property type="entry name" value="Protein kinase-like (PK-like)"/>
    <property type="match status" value="1"/>
</dbReference>
<evidence type="ECO:0000256" key="28">
    <source>
        <dbReference type="ARBA" id="ARBA00022927"/>
    </source>
</evidence>
<evidence type="ECO:0000256" key="22">
    <source>
        <dbReference type="ARBA" id="ARBA00022741"/>
    </source>
</evidence>
<sequence length="509" mass="57071">MCIAEIDLIPRDRPFVCAPSSKTGAVTTTYCCNQDHCNKIELPTTEKQSPGLGPVELAAVIAGPVCFVCISLMLMVYICHNRTVIHHRVPNEEDPSLDRPFISEGTTLKDLIYDMTTSGSGSGLPLLVQRTIARTIVLQESIGKGRFGEVWRGKWRGEEVAVKIFSSREERSWFREAEIYQTVMLRHENILGFIAADNKDNGTWTQLWLVSDYHEHGSLFDYLNRYTVTVEGMIKLALSTASGLAHLHMEIVGTQGKPAIAHRDLKSKNILVKKNGTCCIADLGLAVRHDSATDTIDIAPNHRVGTKRYMAPEVLDDSINMKHFESFKRADIYAMGLVFWEIARRCSIGGIHEDYQLPYYDLVPSDPSVEEMRKVVCEQKLRPNIPNRWQSCEKRRSSEWRRSAADRRQLSCLLAEKLSLASKHAPPPGKPNTLQLTESPLEHYSGRKNASCGTRSTGRTTSAGTGGMWRFYTEDSPGLKVGPVPVLVMSLLFIASVFMLHIWGKYTRS</sequence>
<dbReference type="GO" id="GO:0009986">
    <property type="term" value="C:cell surface"/>
    <property type="evidence" value="ECO:0007669"/>
    <property type="project" value="UniProtKB-SubCell"/>
</dbReference>
<dbReference type="GO" id="GO:0046872">
    <property type="term" value="F:metal ion binding"/>
    <property type="evidence" value="ECO:0007669"/>
    <property type="project" value="UniProtKB-KW"/>
</dbReference>
<dbReference type="FunFam" id="2.10.60.10:FF:000022">
    <property type="entry name" value="Receptor protein serine/threonine kinase"/>
    <property type="match status" value="1"/>
</dbReference>
<evidence type="ECO:0000256" key="29">
    <source>
        <dbReference type="ARBA" id="ARBA00022949"/>
    </source>
</evidence>
<comment type="catalytic activity">
    <reaction evidence="39">
        <text>L-seryl-[receptor-protein] + ATP = O-phospho-L-seryl-[receptor-protein] + ADP + H(+)</text>
        <dbReference type="Rhea" id="RHEA:18673"/>
        <dbReference type="Rhea" id="RHEA-COMP:11022"/>
        <dbReference type="Rhea" id="RHEA-COMP:11023"/>
        <dbReference type="ChEBI" id="CHEBI:15378"/>
        <dbReference type="ChEBI" id="CHEBI:29999"/>
        <dbReference type="ChEBI" id="CHEBI:30616"/>
        <dbReference type="ChEBI" id="CHEBI:83421"/>
        <dbReference type="ChEBI" id="CHEBI:456216"/>
        <dbReference type="EC" id="2.7.11.30"/>
    </reaction>
</comment>
<organism evidence="46 47">
    <name type="scientific">Fukomys damarensis</name>
    <name type="common">Damaraland mole rat</name>
    <name type="synonym">Cryptomys damarensis</name>
    <dbReference type="NCBI Taxonomy" id="885580"/>
    <lineage>
        <taxon>Eukaryota</taxon>
        <taxon>Metazoa</taxon>
        <taxon>Chordata</taxon>
        <taxon>Craniata</taxon>
        <taxon>Vertebrata</taxon>
        <taxon>Euteleostomi</taxon>
        <taxon>Mammalia</taxon>
        <taxon>Eutheria</taxon>
        <taxon>Euarchontoglires</taxon>
        <taxon>Glires</taxon>
        <taxon>Rodentia</taxon>
        <taxon>Hystricomorpha</taxon>
        <taxon>Bathyergidae</taxon>
        <taxon>Fukomys</taxon>
    </lineage>
</organism>
<evidence type="ECO:0000256" key="25">
    <source>
        <dbReference type="ARBA" id="ARBA00022840"/>
    </source>
</evidence>
<evidence type="ECO:0000256" key="23">
    <source>
        <dbReference type="ARBA" id="ARBA00022777"/>
    </source>
</evidence>
<evidence type="ECO:0000256" key="36">
    <source>
        <dbReference type="ARBA" id="ARBA00023211"/>
    </source>
</evidence>
<keyword evidence="12" id="KW-1003">Cell membrane</keyword>
<keyword evidence="19" id="KW-0053">Apoptosis</keyword>
<evidence type="ECO:0000256" key="12">
    <source>
        <dbReference type="ARBA" id="ARBA00022475"/>
    </source>
</evidence>
<keyword evidence="18 43" id="KW-0812">Transmembrane</keyword>
<evidence type="ECO:0000256" key="34">
    <source>
        <dbReference type="ARBA" id="ARBA00023170"/>
    </source>
</evidence>
<dbReference type="GO" id="GO:0005886">
    <property type="term" value="C:plasma membrane"/>
    <property type="evidence" value="ECO:0007669"/>
    <property type="project" value="UniProtKB-SubCell"/>
</dbReference>
<keyword evidence="27" id="KW-0832">Ubl conjugation</keyword>
<feature type="compositionally biased region" description="Low complexity" evidence="42">
    <location>
        <begin position="453"/>
        <end position="463"/>
    </location>
</feature>
<keyword evidence="30 43" id="KW-1133">Transmembrane helix</keyword>
<dbReference type="PROSITE" id="PS51256">
    <property type="entry name" value="GS"/>
    <property type="match status" value="1"/>
</dbReference>
<accession>A0A091CME8</accession>
<feature type="binding site" evidence="41">
    <location>
        <position position="163"/>
    </location>
    <ligand>
        <name>ATP</name>
        <dbReference type="ChEBI" id="CHEBI:30616"/>
    </ligand>
</feature>
<feature type="region of interest" description="Disordered" evidence="42">
    <location>
        <begin position="422"/>
        <end position="467"/>
    </location>
</feature>
<dbReference type="AlphaFoldDB" id="A0A091CME8"/>
<feature type="transmembrane region" description="Helical" evidence="43">
    <location>
        <begin position="484"/>
        <end position="503"/>
    </location>
</feature>
<dbReference type="Pfam" id="PF01064">
    <property type="entry name" value="Activin_recp"/>
    <property type="match status" value="1"/>
</dbReference>
<evidence type="ECO:0000256" key="5">
    <source>
        <dbReference type="ARBA" id="ARBA00004285"/>
    </source>
</evidence>
<dbReference type="GO" id="GO:0046332">
    <property type="term" value="F:SMAD binding"/>
    <property type="evidence" value="ECO:0007669"/>
    <property type="project" value="TreeGrafter"/>
</dbReference>
<reference evidence="46 47" key="1">
    <citation type="submission" date="2013-11" db="EMBL/GenBank/DDBJ databases">
        <title>The Damaraland mole rat (Fukomys damarensis) genome and evolution of African mole rats.</title>
        <authorList>
            <person name="Gladyshev V.N."/>
            <person name="Fang X."/>
        </authorList>
    </citation>
    <scope>NUCLEOTIDE SEQUENCE [LARGE SCALE GENOMIC DNA]</scope>
    <source>
        <tissue evidence="46">Liver</tissue>
    </source>
</reference>
<evidence type="ECO:0000256" key="13">
    <source>
        <dbReference type="ARBA" id="ARBA00022499"/>
    </source>
</evidence>
<keyword evidence="13" id="KW-1017">Isopeptide bond</keyword>
<dbReference type="PROSITE" id="PS00107">
    <property type="entry name" value="PROTEIN_KINASE_ATP"/>
    <property type="match status" value="1"/>
</dbReference>
<dbReference type="InterPro" id="IPR017441">
    <property type="entry name" value="Protein_kinase_ATP_BS"/>
</dbReference>
<evidence type="ECO:0000256" key="9">
    <source>
        <dbReference type="ARBA" id="ARBA00012401"/>
    </source>
</evidence>
<evidence type="ECO:0000256" key="31">
    <source>
        <dbReference type="ARBA" id="ARBA00023010"/>
    </source>
</evidence>
<evidence type="ECO:0000259" key="44">
    <source>
        <dbReference type="PROSITE" id="PS50011"/>
    </source>
</evidence>
<dbReference type="InterPro" id="IPR000333">
    <property type="entry name" value="TGFB_receptor"/>
</dbReference>
<name>A0A091CME8_FUKDA</name>
<evidence type="ECO:0000256" key="2">
    <source>
        <dbReference type="ARBA" id="ARBA00001946"/>
    </source>
</evidence>
<dbReference type="Proteomes" id="UP000028990">
    <property type="component" value="Unassembled WGS sequence"/>
</dbReference>
<keyword evidence="23" id="KW-0418">Kinase</keyword>
<evidence type="ECO:0000256" key="8">
    <source>
        <dbReference type="ARBA" id="ARBA00009605"/>
    </source>
</evidence>
<evidence type="ECO:0000259" key="45">
    <source>
        <dbReference type="PROSITE" id="PS51256"/>
    </source>
</evidence>
<keyword evidence="15" id="KW-0597">Phosphoprotein</keyword>
<evidence type="ECO:0000256" key="14">
    <source>
        <dbReference type="ARBA" id="ARBA00022527"/>
    </source>
</evidence>
<dbReference type="GO" id="GO:0043235">
    <property type="term" value="C:receptor complex"/>
    <property type="evidence" value="ECO:0007669"/>
    <property type="project" value="TreeGrafter"/>
</dbReference>
<comment type="cofactor">
    <cofactor evidence="2">
        <name>Mg(2+)</name>
        <dbReference type="ChEBI" id="CHEBI:18420"/>
    </cofactor>
</comment>
<dbReference type="eggNOG" id="KOG2052">
    <property type="taxonomic scope" value="Eukaryota"/>
</dbReference>
<evidence type="ECO:0000256" key="17">
    <source>
        <dbReference type="ARBA" id="ARBA00022679"/>
    </source>
</evidence>
<dbReference type="SMART" id="SM00220">
    <property type="entry name" value="S_TKc"/>
    <property type="match status" value="1"/>
</dbReference>
<keyword evidence="10" id="KW-0796">Tight junction</keyword>
<keyword evidence="32 43" id="KW-0472">Membrane</keyword>
<evidence type="ECO:0000256" key="20">
    <source>
        <dbReference type="ARBA" id="ARBA00022723"/>
    </source>
</evidence>
<evidence type="ECO:0000256" key="35">
    <source>
        <dbReference type="ARBA" id="ARBA00023180"/>
    </source>
</evidence>
<keyword evidence="25 41" id="KW-0067">ATP-binding</keyword>
<keyword evidence="31" id="KW-0811">Translocation</keyword>
<keyword evidence="21" id="KW-0732">Signal</keyword>
<proteinExistence type="inferred from homology"/>
<evidence type="ECO:0000256" key="10">
    <source>
        <dbReference type="ARBA" id="ARBA00022427"/>
    </source>
</evidence>
<dbReference type="PROSITE" id="PS50011">
    <property type="entry name" value="PROTEIN_KINASE_DOM"/>
    <property type="match status" value="1"/>
</dbReference>
<dbReference type="EMBL" id="KN125198">
    <property type="protein sequence ID" value="KFO19077.1"/>
    <property type="molecule type" value="Genomic_DNA"/>
</dbReference>
<dbReference type="GO" id="GO:0045121">
    <property type="term" value="C:membrane raft"/>
    <property type="evidence" value="ECO:0007669"/>
    <property type="project" value="UniProtKB-SubCell"/>
</dbReference>
<evidence type="ECO:0000256" key="21">
    <source>
        <dbReference type="ARBA" id="ARBA00022729"/>
    </source>
</evidence>
<feature type="transmembrane region" description="Helical" evidence="43">
    <location>
        <begin position="57"/>
        <end position="78"/>
    </location>
</feature>
<evidence type="ECO:0000256" key="19">
    <source>
        <dbReference type="ARBA" id="ARBA00022703"/>
    </source>
</evidence>
<keyword evidence="29" id="KW-0965">Cell junction</keyword>
<keyword evidence="14" id="KW-0723">Serine/threonine-protein kinase</keyword>
<evidence type="ECO:0000256" key="15">
    <source>
        <dbReference type="ARBA" id="ARBA00022553"/>
    </source>
</evidence>
<evidence type="ECO:0000256" key="18">
    <source>
        <dbReference type="ARBA" id="ARBA00022692"/>
    </source>
</evidence>
<evidence type="ECO:0000256" key="7">
    <source>
        <dbReference type="ARBA" id="ARBA00006103"/>
    </source>
</evidence>
<keyword evidence="22 41" id="KW-0547">Nucleotide-binding</keyword>
<dbReference type="GO" id="GO:0005923">
    <property type="term" value="C:bicellular tight junction"/>
    <property type="evidence" value="ECO:0007669"/>
    <property type="project" value="UniProtKB-SubCell"/>
</dbReference>
<feature type="domain" description="GS" evidence="45">
    <location>
        <begin position="106"/>
        <end position="135"/>
    </location>
</feature>
<keyword evidence="20" id="KW-0479">Metal-binding</keyword>
<dbReference type="Pfam" id="PF03911">
    <property type="entry name" value="Sec61_beta"/>
    <property type="match status" value="1"/>
</dbReference>
<evidence type="ECO:0000313" key="47">
    <source>
        <dbReference type="Proteomes" id="UP000028990"/>
    </source>
</evidence>
<dbReference type="Pfam" id="PF08515">
    <property type="entry name" value="TGF_beta_GS"/>
    <property type="match status" value="1"/>
</dbReference>
<evidence type="ECO:0000256" key="33">
    <source>
        <dbReference type="ARBA" id="ARBA00023157"/>
    </source>
</evidence>
<keyword evidence="36" id="KW-0464">Manganese</keyword>
<keyword evidence="26" id="KW-0460">Magnesium</keyword>
<evidence type="ECO:0000256" key="30">
    <source>
        <dbReference type="ARBA" id="ARBA00022989"/>
    </source>
</evidence>
<evidence type="ECO:0000256" key="27">
    <source>
        <dbReference type="ARBA" id="ARBA00022843"/>
    </source>
</evidence>
<evidence type="ECO:0000256" key="26">
    <source>
        <dbReference type="ARBA" id="ARBA00022842"/>
    </source>
</evidence>
<evidence type="ECO:0000256" key="40">
    <source>
        <dbReference type="ARBA" id="ARBA00048773"/>
    </source>
</evidence>
<gene>
    <name evidence="46" type="ORF">H920_19540</name>
</gene>
<evidence type="ECO:0000256" key="6">
    <source>
        <dbReference type="ARBA" id="ARBA00004435"/>
    </source>
</evidence>
<comment type="similarity">
    <text evidence="8">Belongs to the protein kinase superfamily. TKL Ser/Thr protein kinase family. TGFB receptor subfamily.</text>
</comment>